<feature type="transmembrane region" description="Helical" evidence="6">
    <location>
        <begin position="179"/>
        <end position="204"/>
    </location>
</feature>
<reference evidence="7" key="1">
    <citation type="submission" date="2021-01" db="EMBL/GenBank/DDBJ databases">
        <authorList>
            <person name="Corre E."/>
            <person name="Pelletier E."/>
            <person name="Niang G."/>
            <person name="Scheremetjew M."/>
            <person name="Finn R."/>
            <person name="Kale V."/>
            <person name="Holt S."/>
            <person name="Cochrane G."/>
            <person name="Meng A."/>
            <person name="Brown T."/>
            <person name="Cohen L."/>
        </authorList>
    </citation>
    <scope>NUCLEOTIDE SEQUENCE</scope>
    <source>
        <strain evidence="7">CCMP1661</strain>
    </source>
</reference>
<dbReference type="SMART" id="SM01417">
    <property type="entry name" value="Solute_trans_a"/>
    <property type="match status" value="1"/>
</dbReference>
<feature type="transmembrane region" description="Helical" evidence="6">
    <location>
        <begin position="255"/>
        <end position="274"/>
    </location>
</feature>
<keyword evidence="2 6" id="KW-0812">Transmembrane</keyword>
<keyword evidence="3 6" id="KW-1133">Transmembrane helix</keyword>
<dbReference type="GO" id="GO:0016020">
    <property type="term" value="C:membrane"/>
    <property type="evidence" value="ECO:0007669"/>
    <property type="project" value="UniProtKB-SubCell"/>
</dbReference>
<evidence type="ECO:0000256" key="4">
    <source>
        <dbReference type="ARBA" id="ARBA00023136"/>
    </source>
</evidence>
<dbReference type="EMBL" id="HBHR01005499">
    <property type="protein sequence ID" value="CAD9860183.1"/>
    <property type="molecule type" value="Transcribed_RNA"/>
</dbReference>
<feature type="region of interest" description="Disordered" evidence="5">
    <location>
        <begin position="332"/>
        <end position="380"/>
    </location>
</feature>
<feature type="transmembrane region" description="Helical" evidence="6">
    <location>
        <begin position="146"/>
        <end position="167"/>
    </location>
</feature>
<organism evidence="7">
    <name type="scientific">Fibrocapsa japonica</name>
    <dbReference type="NCBI Taxonomy" id="94617"/>
    <lineage>
        <taxon>Eukaryota</taxon>
        <taxon>Sar</taxon>
        <taxon>Stramenopiles</taxon>
        <taxon>Ochrophyta</taxon>
        <taxon>Raphidophyceae</taxon>
        <taxon>Chattonellales</taxon>
        <taxon>Chattonellaceae</taxon>
        <taxon>Fibrocapsa</taxon>
    </lineage>
</organism>
<accession>A0A7S2UV50</accession>
<evidence type="ECO:0000256" key="5">
    <source>
        <dbReference type="SAM" id="MobiDB-lite"/>
    </source>
</evidence>
<feature type="transmembrane region" description="Helical" evidence="6">
    <location>
        <begin position="224"/>
        <end position="243"/>
    </location>
</feature>
<protein>
    <recommendedName>
        <fullName evidence="8">Transmembrane protein 184C</fullName>
    </recommendedName>
</protein>
<proteinExistence type="predicted"/>
<dbReference type="InterPro" id="IPR005178">
    <property type="entry name" value="Ostalpha/TMEM184C"/>
</dbReference>
<evidence type="ECO:0000313" key="7">
    <source>
        <dbReference type="EMBL" id="CAD9860183.1"/>
    </source>
</evidence>
<gene>
    <name evidence="7" type="ORF">FJAP1339_LOCUS2704</name>
</gene>
<evidence type="ECO:0000256" key="3">
    <source>
        <dbReference type="ARBA" id="ARBA00022989"/>
    </source>
</evidence>
<evidence type="ECO:0000256" key="6">
    <source>
        <dbReference type="SAM" id="Phobius"/>
    </source>
</evidence>
<feature type="transmembrane region" description="Helical" evidence="6">
    <location>
        <begin position="15"/>
        <end position="34"/>
    </location>
</feature>
<feature type="transmembrane region" description="Helical" evidence="6">
    <location>
        <begin position="86"/>
        <end position="101"/>
    </location>
</feature>
<evidence type="ECO:0000256" key="1">
    <source>
        <dbReference type="ARBA" id="ARBA00004141"/>
    </source>
</evidence>
<evidence type="ECO:0000256" key="2">
    <source>
        <dbReference type="ARBA" id="ARBA00022692"/>
    </source>
</evidence>
<comment type="subcellular location">
    <subcellularLocation>
        <location evidence="1">Membrane</location>
        <topology evidence="1">Multi-pass membrane protein</topology>
    </subcellularLocation>
</comment>
<dbReference type="AlphaFoldDB" id="A0A7S2UV50"/>
<name>A0A7S2UV50_9STRA</name>
<evidence type="ECO:0008006" key="8">
    <source>
        <dbReference type="Google" id="ProtNLM"/>
    </source>
</evidence>
<keyword evidence="4 6" id="KW-0472">Membrane</keyword>
<dbReference type="PANTHER" id="PTHR23423">
    <property type="entry name" value="ORGANIC SOLUTE TRANSPORTER-RELATED"/>
    <property type="match status" value="1"/>
</dbReference>
<sequence>MQDIDVGFYKIHMTVWLFAGVCSWVAMFVSFRLIFQHMAHFTHPIIQSKVVGILWMTPIYAFDSWVSLRFKDWAIYFDMLRDCYEGYVLYLFLALLIAYVGRGNEFEVVRACEAAPRVEHVFPFNLMFRGPVPHGKSFLRWCKFGTLQYSALKPVTTVFAVLMRLVGRYHEGDFNPTYGWVYVTTITNFSVIWAFYCLGMFYVVLKKSLAPFDPVPKFLCVKMVLFLSFWQSVVIAGLVKLGIITDLGAWTSENIAVGLQDLLICVEMMLIAFFHTRAFSWHPFSEGRAQHSSRFLEDHFAHYTAIKDFNEVMPILLPTNFKPGPIDSMHRPLVDPPLSRGNSLHPTKVRSPPDSPTSADEAGTGAPDILESYLDTAKRG</sequence>
<dbReference type="Pfam" id="PF03619">
    <property type="entry name" value="Solute_trans_a"/>
    <property type="match status" value="1"/>
</dbReference>